<dbReference type="PANTHER" id="PTHR37984">
    <property type="entry name" value="PROTEIN CBG26694"/>
    <property type="match status" value="1"/>
</dbReference>
<dbReference type="InterPro" id="IPR012337">
    <property type="entry name" value="RNaseH-like_sf"/>
</dbReference>
<sequence length="179" mass="20651">MEEVFLRFGLPRRDISDNGTQFVSVVMHQICYLLKIHQSFIPVYHSQANLVGRINRDLKPRLAILVENQHDSWCEKLPSIRFAMNTTKCSSTGQTAAFLTFGRELRTVDEVQNDLRSVILKDTFVPEIIPYLKSFSKFMAEAKEVVEMQQDLRKELVIESDGELLIIFLETECLSLLII</sequence>
<dbReference type="Proteomes" id="UP000499080">
    <property type="component" value="Unassembled WGS sequence"/>
</dbReference>
<proteinExistence type="predicted"/>
<dbReference type="InterPro" id="IPR001584">
    <property type="entry name" value="Integrase_cat-core"/>
</dbReference>
<dbReference type="InterPro" id="IPR050951">
    <property type="entry name" value="Retrovirus_Pol_polyprotein"/>
</dbReference>
<dbReference type="OrthoDB" id="425619at2759"/>
<dbReference type="GO" id="GO:0003676">
    <property type="term" value="F:nucleic acid binding"/>
    <property type="evidence" value="ECO:0007669"/>
    <property type="project" value="InterPro"/>
</dbReference>
<comment type="caution">
    <text evidence="2">The sequence shown here is derived from an EMBL/GenBank/DDBJ whole genome shotgun (WGS) entry which is preliminary data.</text>
</comment>
<dbReference type="EMBL" id="BGPR01003786">
    <property type="protein sequence ID" value="GBM92401.1"/>
    <property type="molecule type" value="Genomic_DNA"/>
</dbReference>
<reference evidence="2 3" key="1">
    <citation type="journal article" date="2019" name="Sci. Rep.">
        <title>Orb-weaving spider Araneus ventricosus genome elucidates the spidroin gene catalogue.</title>
        <authorList>
            <person name="Kono N."/>
            <person name="Nakamura H."/>
            <person name="Ohtoshi R."/>
            <person name="Moran D.A.P."/>
            <person name="Shinohara A."/>
            <person name="Yoshida Y."/>
            <person name="Fujiwara M."/>
            <person name="Mori M."/>
            <person name="Tomita M."/>
            <person name="Arakawa K."/>
        </authorList>
    </citation>
    <scope>NUCLEOTIDE SEQUENCE [LARGE SCALE GENOMIC DNA]</scope>
</reference>
<feature type="domain" description="Integrase catalytic" evidence="1">
    <location>
        <begin position="1"/>
        <end position="105"/>
    </location>
</feature>
<name>A0A4Y2JPS3_ARAVE</name>
<organism evidence="2 3">
    <name type="scientific">Araneus ventricosus</name>
    <name type="common">Orbweaver spider</name>
    <name type="synonym">Epeira ventricosa</name>
    <dbReference type="NCBI Taxonomy" id="182803"/>
    <lineage>
        <taxon>Eukaryota</taxon>
        <taxon>Metazoa</taxon>
        <taxon>Ecdysozoa</taxon>
        <taxon>Arthropoda</taxon>
        <taxon>Chelicerata</taxon>
        <taxon>Arachnida</taxon>
        <taxon>Araneae</taxon>
        <taxon>Araneomorphae</taxon>
        <taxon>Entelegynae</taxon>
        <taxon>Araneoidea</taxon>
        <taxon>Araneidae</taxon>
        <taxon>Araneus</taxon>
    </lineage>
</organism>
<protein>
    <recommendedName>
        <fullName evidence="1">Integrase catalytic domain-containing protein</fullName>
    </recommendedName>
</protein>
<accession>A0A4Y2JPS3</accession>
<evidence type="ECO:0000313" key="2">
    <source>
        <dbReference type="EMBL" id="GBM92401.1"/>
    </source>
</evidence>
<dbReference type="Gene3D" id="3.30.420.10">
    <property type="entry name" value="Ribonuclease H-like superfamily/Ribonuclease H"/>
    <property type="match status" value="1"/>
</dbReference>
<keyword evidence="3" id="KW-1185">Reference proteome</keyword>
<dbReference type="AlphaFoldDB" id="A0A4Y2JPS3"/>
<dbReference type="PROSITE" id="PS50994">
    <property type="entry name" value="INTEGRASE"/>
    <property type="match status" value="1"/>
</dbReference>
<gene>
    <name evidence="2" type="ORF">AVEN_240714_1</name>
</gene>
<dbReference type="SUPFAM" id="SSF53098">
    <property type="entry name" value="Ribonuclease H-like"/>
    <property type="match status" value="1"/>
</dbReference>
<evidence type="ECO:0000313" key="3">
    <source>
        <dbReference type="Proteomes" id="UP000499080"/>
    </source>
</evidence>
<dbReference type="PANTHER" id="PTHR37984:SF5">
    <property type="entry name" value="PROTEIN NYNRIN-LIKE"/>
    <property type="match status" value="1"/>
</dbReference>
<evidence type="ECO:0000259" key="1">
    <source>
        <dbReference type="PROSITE" id="PS50994"/>
    </source>
</evidence>
<dbReference type="InterPro" id="IPR036397">
    <property type="entry name" value="RNaseH_sf"/>
</dbReference>
<dbReference type="GO" id="GO:0015074">
    <property type="term" value="P:DNA integration"/>
    <property type="evidence" value="ECO:0007669"/>
    <property type="project" value="InterPro"/>
</dbReference>